<evidence type="ECO:0000256" key="3">
    <source>
        <dbReference type="ARBA" id="ARBA00022448"/>
    </source>
</evidence>
<organism evidence="9 10">
    <name type="scientific">Marinomonas fungiae</name>
    <dbReference type="NCBI Taxonomy" id="1137284"/>
    <lineage>
        <taxon>Bacteria</taxon>
        <taxon>Pseudomonadati</taxon>
        <taxon>Pseudomonadota</taxon>
        <taxon>Gammaproteobacteria</taxon>
        <taxon>Oceanospirillales</taxon>
        <taxon>Oceanospirillaceae</taxon>
        <taxon>Marinomonas</taxon>
    </lineage>
</organism>
<keyword evidence="4" id="KW-1003">Cell membrane</keyword>
<keyword evidence="3" id="KW-0813">Transport</keyword>
<comment type="similarity">
    <text evidence="2">Belongs to the BCCT transporter (TC 2.A.15) family.</text>
</comment>
<dbReference type="GO" id="GO:0005886">
    <property type="term" value="C:plasma membrane"/>
    <property type="evidence" value="ECO:0007669"/>
    <property type="project" value="UniProtKB-SubCell"/>
</dbReference>
<dbReference type="Proteomes" id="UP000182769">
    <property type="component" value="Unassembled WGS sequence"/>
</dbReference>
<protein>
    <submittedName>
        <fullName evidence="9">Choline-glycine betaine transporter</fullName>
    </submittedName>
</protein>
<keyword evidence="6 8" id="KW-1133">Transmembrane helix</keyword>
<dbReference type="Pfam" id="PF02028">
    <property type="entry name" value="BCCT"/>
    <property type="match status" value="2"/>
</dbReference>
<proteinExistence type="inferred from homology"/>
<dbReference type="EMBL" id="CYHG01000007">
    <property type="protein sequence ID" value="CUB04495.1"/>
    <property type="molecule type" value="Genomic_DNA"/>
</dbReference>
<feature type="transmembrane region" description="Helical" evidence="8">
    <location>
        <begin position="231"/>
        <end position="259"/>
    </location>
</feature>
<feature type="transmembrane region" description="Helical" evidence="8">
    <location>
        <begin position="279"/>
        <end position="300"/>
    </location>
</feature>
<evidence type="ECO:0000313" key="10">
    <source>
        <dbReference type="Proteomes" id="UP000182769"/>
    </source>
</evidence>
<feature type="transmembrane region" description="Helical" evidence="8">
    <location>
        <begin position="367"/>
        <end position="385"/>
    </location>
</feature>
<evidence type="ECO:0000256" key="8">
    <source>
        <dbReference type="SAM" id="Phobius"/>
    </source>
</evidence>
<feature type="transmembrane region" description="Helical" evidence="8">
    <location>
        <begin position="460"/>
        <end position="488"/>
    </location>
</feature>
<keyword evidence="10" id="KW-1185">Reference proteome</keyword>
<evidence type="ECO:0000256" key="1">
    <source>
        <dbReference type="ARBA" id="ARBA00004651"/>
    </source>
</evidence>
<dbReference type="InterPro" id="IPR018093">
    <property type="entry name" value="BCCT_CS"/>
</dbReference>
<evidence type="ECO:0000256" key="2">
    <source>
        <dbReference type="ARBA" id="ARBA00005658"/>
    </source>
</evidence>
<gene>
    <name evidence="9" type="ORF">Ga0061065_10768</name>
</gene>
<feature type="transmembrane region" description="Helical" evidence="8">
    <location>
        <begin position="20"/>
        <end position="41"/>
    </location>
</feature>
<reference evidence="10" key="1">
    <citation type="submission" date="2015-08" db="EMBL/GenBank/DDBJ databases">
        <authorList>
            <person name="Varghese N."/>
        </authorList>
    </citation>
    <scope>NUCLEOTIDE SEQUENCE [LARGE SCALE GENOMIC DNA]</scope>
    <source>
        <strain evidence="10">JCM 18476</strain>
    </source>
</reference>
<evidence type="ECO:0000256" key="6">
    <source>
        <dbReference type="ARBA" id="ARBA00022989"/>
    </source>
</evidence>
<evidence type="ECO:0000313" key="9">
    <source>
        <dbReference type="EMBL" id="CUB04495.1"/>
    </source>
</evidence>
<dbReference type="GO" id="GO:0022857">
    <property type="term" value="F:transmembrane transporter activity"/>
    <property type="evidence" value="ECO:0007669"/>
    <property type="project" value="InterPro"/>
</dbReference>
<dbReference type="OrthoDB" id="9775735at2"/>
<feature type="transmembrane region" description="Helical" evidence="8">
    <location>
        <begin position="397"/>
        <end position="421"/>
    </location>
</feature>
<dbReference type="RefSeq" id="WP_055463442.1">
    <property type="nucleotide sequence ID" value="NZ_CYHG01000007.1"/>
</dbReference>
<name>A0A0K6IN01_9GAMM</name>
<feature type="transmembrane region" description="Helical" evidence="8">
    <location>
        <begin position="188"/>
        <end position="211"/>
    </location>
</feature>
<feature type="transmembrane region" description="Helical" evidence="8">
    <location>
        <begin position="61"/>
        <end position="81"/>
    </location>
</feature>
<dbReference type="InterPro" id="IPR000060">
    <property type="entry name" value="BCCT_transptr"/>
</dbReference>
<accession>A0A0K6IN01</accession>
<keyword evidence="7 8" id="KW-0472">Membrane</keyword>
<sequence>MLKDKQIDALITQRGVLKGLNATLGITALVMVVVFILYTILLGEVASQQFLGIKSWIEETLGWYYIIVMLLAFVICATLMISKVGGIRLGRDDEKPEFSNFAWFSMLFGCGTGAGMLFFSMSEPMIHFASSWSGGNPFMSSEVKAAVGSFFEAKQAALAAGLLPGDAGFPVPSDLVAEAAVGGLTLTVFHWGAVAWGMYAIVGLSLAYFAFRKGLPLSIRSALYQLIGNRIYGPIGHAVDILAVFGTIFGIATTLGLGVEQISSGLISLNLLTEKSTTVTVLSIVFITVIATLSATSGVAKGINMLSQFNSYICIAIILYFLLASNANYLIANSLTTLGDYASQALSMTLWTARSSEEQTWQGGWTIFYWGWWIAWSAFVGMFIARISRGRTIREFVMGVVFIPTLVSLVWFSVIGSAGIYESIYGADMSIYNTAVNNWDYAGTLFTAFEVLTPGVGATIAKFCALIVVVVFFVTAADSGTLVLGRLLSFGRRPPIQQRILWGSLLGVVTLMILLMGGSEALKALQAASIAGALPFTFVIIAMMFGLVKSLRKDSESFVADEEQVKKLVEREVADLS</sequence>
<evidence type="ECO:0000256" key="4">
    <source>
        <dbReference type="ARBA" id="ARBA00022475"/>
    </source>
</evidence>
<dbReference type="PROSITE" id="PS01303">
    <property type="entry name" value="BCCT"/>
    <property type="match status" value="1"/>
</dbReference>
<evidence type="ECO:0000256" key="5">
    <source>
        <dbReference type="ARBA" id="ARBA00022692"/>
    </source>
</evidence>
<comment type="subcellular location">
    <subcellularLocation>
        <location evidence="1">Cell membrane</location>
        <topology evidence="1">Multi-pass membrane protein</topology>
    </subcellularLocation>
</comment>
<feature type="transmembrane region" description="Helical" evidence="8">
    <location>
        <begin position="500"/>
        <end position="518"/>
    </location>
</feature>
<feature type="transmembrane region" description="Helical" evidence="8">
    <location>
        <begin position="524"/>
        <end position="548"/>
    </location>
</feature>
<feature type="transmembrane region" description="Helical" evidence="8">
    <location>
        <begin position="101"/>
        <end position="121"/>
    </location>
</feature>
<dbReference type="PANTHER" id="PTHR30047">
    <property type="entry name" value="HIGH-AFFINITY CHOLINE TRANSPORT PROTEIN-RELATED"/>
    <property type="match status" value="1"/>
</dbReference>
<evidence type="ECO:0000256" key="7">
    <source>
        <dbReference type="ARBA" id="ARBA00023136"/>
    </source>
</evidence>
<keyword evidence="5 8" id="KW-0812">Transmembrane</keyword>
<dbReference type="PANTHER" id="PTHR30047:SF7">
    <property type="entry name" value="HIGH-AFFINITY CHOLINE TRANSPORT PROTEIN"/>
    <property type="match status" value="1"/>
</dbReference>
<dbReference type="AlphaFoldDB" id="A0A0K6IN01"/>
<feature type="transmembrane region" description="Helical" evidence="8">
    <location>
        <begin position="312"/>
        <end position="331"/>
    </location>
</feature>